<evidence type="ECO:0000313" key="3">
    <source>
        <dbReference type="EMBL" id="UQS84267.1"/>
    </source>
</evidence>
<dbReference type="InterPro" id="IPR010738">
    <property type="entry name" value="DUF1310"/>
</dbReference>
<evidence type="ECO:0000256" key="2">
    <source>
        <dbReference type="SAM" id="Phobius"/>
    </source>
</evidence>
<dbReference type="Gene3D" id="3.10.450.130">
    <property type="entry name" value="folded 79 residue fragment of lin0334 like domains"/>
    <property type="match status" value="1"/>
</dbReference>
<keyword evidence="4" id="KW-1185">Reference proteome</keyword>
<gene>
    <name evidence="3" type="ORF">MOO47_03710</name>
</gene>
<keyword evidence="2" id="KW-1133">Transmembrane helix</keyword>
<proteinExistence type="predicted"/>
<keyword evidence="2" id="KW-0812">Transmembrane</keyword>
<dbReference type="RefSeq" id="WP_249513451.1">
    <property type="nucleotide sequence ID" value="NZ_CP093365.1"/>
</dbReference>
<organism evidence="3 4">
    <name type="scientific">Bombilactobacillus thymidiniphilus</name>
    <dbReference type="NCBI Taxonomy" id="2923363"/>
    <lineage>
        <taxon>Bacteria</taxon>
        <taxon>Bacillati</taxon>
        <taxon>Bacillota</taxon>
        <taxon>Bacilli</taxon>
        <taxon>Lactobacillales</taxon>
        <taxon>Lactobacillaceae</taxon>
        <taxon>Bombilactobacillus</taxon>
    </lineage>
</organism>
<dbReference type="Pfam" id="PF07006">
    <property type="entry name" value="DUF1310"/>
    <property type="match status" value="1"/>
</dbReference>
<dbReference type="EMBL" id="CP093365">
    <property type="protein sequence ID" value="UQS84267.1"/>
    <property type="molecule type" value="Genomic_DNA"/>
</dbReference>
<accession>A0ABY4PG17</accession>
<evidence type="ECO:0000256" key="1">
    <source>
        <dbReference type="SAM" id="MobiDB-lite"/>
    </source>
</evidence>
<evidence type="ECO:0000313" key="4">
    <source>
        <dbReference type="Proteomes" id="UP000831947"/>
    </source>
</evidence>
<sequence length="131" mass="15435">MLRWIKRYKWWLIIGSVLMIIGLIIGGIHLEEQRQAEFKQEMIKQVKEHDQVWIDFLKSFDDNHKIKKITVDYDSVTHNPMGGIDFAGYVNDNKKLQFQANLDKMSEDGHDKYEASDDISNELDDFLSEDD</sequence>
<feature type="region of interest" description="Disordered" evidence="1">
    <location>
        <begin position="107"/>
        <end position="131"/>
    </location>
</feature>
<feature type="compositionally biased region" description="Acidic residues" evidence="1">
    <location>
        <begin position="116"/>
        <end position="131"/>
    </location>
</feature>
<protein>
    <submittedName>
        <fullName evidence="3">DUF1310 domain-containing protein</fullName>
    </submittedName>
</protein>
<name>A0ABY4PG17_9LACO</name>
<reference evidence="3 4" key="1">
    <citation type="journal article" date="2022" name="Int. J. Syst. Evol. Microbiol.">
        <title>Apilactobacillus apisilvae sp. nov., Nicolia spurrieriana gen. nov. sp. nov., Bombilactobacillus folatiphilus sp. nov. and Bombilactobacillus thymidiniphilus sp. nov., four new lactic acid bacterial isolates from stingless bees Tetragonula carbonaria and Austroplebeia australis.</title>
        <authorList>
            <person name="Oliphant S.A."/>
            <person name="Watson-Haigh N.S."/>
            <person name="Sumby K.M."/>
            <person name="Gardner J."/>
            <person name="Groom S."/>
            <person name="Jiranek V."/>
        </authorList>
    </citation>
    <scope>NUCLEOTIDE SEQUENCE [LARGE SCALE GENOMIC DNA]</scope>
    <source>
        <strain evidence="3 4">SG4_A1</strain>
    </source>
</reference>
<dbReference type="Proteomes" id="UP000831947">
    <property type="component" value="Chromosome"/>
</dbReference>
<keyword evidence="2" id="KW-0472">Membrane</keyword>
<feature type="transmembrane region" description="Helical" evidence="2">
    <location>
        <begin position="12"/>
        <end position="30"/>
    </location>
</feature>